<evidence type="ECO:0000256" key="1">
    <source>
        <dbReference type="ARBA" id="ARBA00022441"/>
    </source>
</evidence>
<evidence type="ECO:0000313" key="5">
    <source>
        <dbReference type="Proteomes" id="UP001370490"/>
    </source>
</evidence>
<reference evidence="4 5" key="1">
    <citation type="submission" date="2023-12" db="EMBL/GenBank/DDBJ databases">
        <title>A high-quality genome assembly for Dillenia turbinata (Dilleniales).</title>
        <authorList>
            <person name="Chanderbali A."/>
        </authorList>
    </citation>
    <scope>NUCLEOTIDE SEQUENCE [LARGE SCALE GENOMIC DNA]</scope>
    <source>
        <strain evidence="4">LSX21</strain>
        <tissue evidence="4">Leaf</tissue>
    </source>
</reference>
<evidence type="ECO:0000313" key="4">
    <source>
        <dbReference type="EMBL" id="KAK6915676.1"/>
    </source>
</evidence>
<sequence length="611" mass="66946">MGSLGNEVARKKAMWLYPKASGAIPSERWGHSACYSHGVVYIFGGCCGGLHFSDVLMLNLETMTWSTLATSGHGPGPRDSHSAILVGHRMIVFGGTNGSKKVNDLHILDLCSREWTRPDCKGTPPSPRESHTTTLVGDKKLVIFGGSGEGEGNYLNDLHVLDLETMTWKSPLVKGDIPIPRDSHSTVAIENKLFVYGGDCGDRYHGGVDMFDMGTLSWSRLEVREPSPGVRAGHAAVHLYVLGGVGDKHYYDDVWSFDVTTCSWTQLDICGQQPQGRFSHTAIVTNSDIAIYGGCGEDERPLNELLVLQLGAEHPSGRKNISLCKTFGNHCNLERERFTRGSEHNPKKLFSASNSELVRKESCQPIPDFKHSPQFGSDRVQPKRRKTIKTKAWEIESEQEEHSLSLSQHSSPSQSDQEQPPFHKASDSVTASPTLPFLKKHISGQTNNKFMHNQPDHVARKTPLDLHFSGKHQSQPKPEQNSSELGLVQNLIGADIRGKIDGAFDSGFLMTATVNGKIFRGVLFSPGPGVAPPDGAYLAQTPAWPMSHVTLAHPYPNSSNVGFISRLAEQPMPECPMSRVIRGTQSLDRDAKLRNDLHGLVLTLGPGSDRS</sequence>
<evidence type="ECO:0000256" key="3">
    <source>
        <dbReference type="SAM" id="MobiDB-lite"/>
    </source>
</evidence>
<accession>A0AAN8YWJ7</accession>
<evidence type="ECO:0000256" key="2">
    <source>
        <dbReference type="ARBA" id="ARBA00022737"/>
    </source>
</evidence>
<dbReference type="SUPFAM" id="SSF117281">
    <property type="entry name" value="Kelch motif"/>
    <property type="match status" value="1"/>
</dbReference>
<gene>
    <name evidence="4" type="ORF">RJ641_020793</name>
</gene>
<dbReference type="AlphaFoldDB" id="A0AAN8YWJ7"/>
<name>A0AAN8YWJ7_9MAGN</name>
<keyword evidence="2" id="KW-0677">Repeat</keyword>
<dbReference type="Proteomes" id="UP001370490">
    <property type="component" value="Unassembled WGS sequence"/>
</dbReference>
<dbReference type="InterPro" id="IPR011043">
    <property type="entry name" value="Gal_Oxase/kelch_b-propeller"/>
</dbReference>
<keyword evidence="1" id="KW-0880">Kelch repeat</keyword>
<dbReference type="PANTHER" id="PTHR46093:SF3">
    <property type="entry name" value="ACYL-COA-BINDING DOMAIN-CONTAINING PROTEIN 4"/>
    <property type="match status" value="1"/>
</dbReference>
<keyword evidence="5" id="KW-1185">Reference proteome</keyword>
<comment type="caution">
    <text evidence="4">The sequence shown here is derived from an EMBL/GenBank/DDBJ whole genome shotgun (WGS) entry which is preliminary data.</text>
</comment>
<dbReference type="InterPro" id="IPR015915">
    <property type="entry name" value="Kelch-typ_b-propeller"/>
</dbReference>
<dbReference type="Gene3D" id="2.120.10.80">
    <property type="entry name" value="Kelch-type beta propeller"/>
    <property type="match status" value="2"/>
</dbReference>
<feature type="compositionally biased region" description="Low complexity" evidence="3">
    <location>
        <begin position="404"/>
        <end position="420"/>
    </location>
</feature>
<dbReference type="PANTHER" id="PTHR46093">
    <property type="entry name" value="ACYL-COA-BINDING DOMAIN-CONTAINING PROTEIN 5"/>
    <property type="match status" value="1"/>
</dbReference>
<feature type="region of interest" description="Disordered" evidence="3">
    <location>
        <begin position="365"/>
        <end position="430"/>
    </location>
</feature>
<dbReference type="EMBL" id="JBAMMX010000025">
    <property type="protein sequence ID" value="KAK6915676.1"/>
    <property type="molecule type" value="Genomic_DNA"/>
</dbReference>
<proteinExistence type="predicted"/>
<dbReference type="SUPFAM" id="SSF50965">
    <property type="entry name" value="Galactose oxidase, central domain"/>
    <property type="match status" value="1"/>
</dbReference>
<organism evidence="4 5">
    <name type="scientific">Dillenia turbinata</name>
    <dbReference type="NCBI Taxonomy" id="194707"/>
    <lineage>
        <taxon>Eukaryota</taxon>
        <taxon>Viridiplantae</taxon>
        <taxon>Streptophyta</taxon>
        <taxon>Embryophyta</taxon>
        <taxon>Tracheophyta</taxon>
        <taxon>Spermatophyta</taxon>
        <taxon>Magnoliopsida</taxon>
        <taxon>eudicotyledons</taxon>
        <taxon>Gunneridae</taxon>
        <taxon>Pentapetalae</taxon>
        <taxon>Dilleniales</taxon>
        <taxon>Dilleniaceae</taxon>
        <taxon>Dillenia</taxon>
    </lineage>
</organism>
<dbReference type="Pfam" id="PF24681">
    <property type="entry name" value="Kelch_KLHDC2_KLHL20_DRC7"/>
    <property type="match status" value="2"/>
</dbReference>
<protein>
    <submittedName>
        <fullName evidence="4">Uncharacterized protein</fullName>
    </submittedName>
</protein>